<comment type="caution">
    <text evidence="1">The sequence shown here is derived from an EMBL/GenBank/DDBJ whole genome shotgun (WGS) entry which is preliminary data.</text>
</comment>
<evidence type="ECO:0000313" key="1">
    <source>
        <dbReference type="EMBL" id="OMO88961.1"/>
    </source>
</evidence>
<sequence>MTTSATLPEHRCAPTIVLKYSDKKFRGSIAIRS</sequence>
<gene>
    <name evidence="1" type="ORF">COLO4_20019</name>
</gene>
<dbReference type="AlphaFoldDB" id="A0A1R3J2B0"/>
<name>A0A1R3J2B0_9ROSI</name>
<dbReference type="Proteomes" id="UP000187203">
    <property type="component" value="Unassembled WGS sequence"/>
</dbReference>
<keyword evidence="2" id="KW-1185">Reference proteome</keyword>
<reference evidence="2" key="1">
    <citation type="submission" date="2013-09" db="EMBL/GenBank/DDBJ databases">
        <title>Corchorus olitorius genome sequencing.</title>
        <authorList>
            <person name="Alam M."/>
            <person name="Haque M.S."/>
            <person name="Islam M.S."/>
            <person name="Emdad E.M."/>
            <person name="Islam M.M."/>
            <person name="Ahmed B."/>
            <person name="Halim A."/>
            <person name="Hossen Q.M.M."/>
            <person name="Hossain M.Z."/>
            <person name="Ahmed R."/>
            <person name="Khan M.M."/>
            <person name="Islam R."/>
            <person name="Rashid M.M."/>
            <person name="Khan S.A."/>
            <person name="Rahman M.S."/>
            <person name="Alam M."/>
            <person name="Yahiya A.S."/>
            <person name="Khan M.S."/>
            <person name="Azam M.S."/>
            <person name="Haque T."/>
            <person name="Lashkar M.Z.H."/>
            <person name="Akhand A.I."/>
            <person name="Morshed G."/>
            <person name="Roy S."/>
            <person name="Uddin K.S."/>
            <person name="Rabeya T."/>
            <person name="Hossain A.S."/>
            <person name="Chowdhury A."/>
            <person name="Snigdha A.R."/>
            <person name="Mortoza M.S."/>
            <person name="Matin S.A."/>
            <person name="Hoque S.M.E."/>
            <person name="Islam M.K."/>
            <person name="Roy D.K."/>
            <person name="Haider R."/>
            <person name="Moosa M.M."/>
            <person name="Elias S.M."/>
            <person name="Hasan A.M."/>
            <person name="Jahan S."/>
            <person name="Shafiuddin M."/>
            <person name="Mahmood N."/>
            <person name="Shommy N.S."/>
        </authorList>
    </citation>
    <scope>NUCLEOTIDE SEQUENCE [LARGE SCALE GENOMIC DNA]</scope>
    <source>
        <strain evidence="2">cv. O-4</strain>
    </source>
</reference>
<dbReference type="EMBL" id="AWUE01016928">
    <property type="protein sequence ID" value="OMO88961.1"/>
    <property type="molecule type" value="Genomic_DNA"/>
</dbReference>
<protein>
    <submittedName>
        <fullName evidence="1">Uncharacterized protein</fullName>
    </submittedName>
</protein>
<proteinExistence type="predicted"/>
<evidence type="ECO:0000313" key="2">
    <source>
        <dbReference type="Proteomes" id="UP000187203"/>
    </source>
</evidence>
<accession>A0A1R3J2B0</accession>
<organism evidence="1 2">
    <name type="scientific">Corchorus olitorius</name>
    <dbReference type="NCBI Taxonomy" id="93759"/>
    <lineage>
        <taxon>Eukaryota</taxon>
        <taxon>Viridiplantae</taxon>
        <taxon>Streptophyta</taxon>
        <taxon>Embryophyta</taxon>
        <taxon>Tracheophyta</taxon>
        <taxon>Spermatophyta</taxon>
        <taxon>Magnoliopsida</taxon>
        <taxon>eudicotyledons</taxon>
        <taxon>Gunneridae</taxon>
        <taxon>Pentapetalae</taxon>
        <taxon>rosids</taxon>
        <taxon>malvids</taxon>
        <taxon>Malvales</taxon>
        <taxon>Malvaceae</taxon>
        <taxon>Grewioideae</taxon>
        <taxon>Apeibeae</taxon>
        <taxon>Corchorus</taxon>
    </lineage>
</organism>